<dbReference type="SUPFAM" id="SSF52540">
    <property type="entry name" value="P-loop containing nucleoside triphosphate hydrolases"/>
    <property type="match status" value="1"/>
</dbReference>
<evidence type="ECO:0000256" key="1">
    <source>
        <dbReference type="SAM" id="MobiDB-lite"/>
    </source>
</evidence>
<dbReference type="GeneID" id="92009714"/>
<protein>
    <recommendedName>
        <fullName evidence="4">Helicase ATP-binding domain-containing protein</fullName>
    </recommendedName>
</protein>
<evidence type="ECO:0008006" key="4">
    <source>
        <dbReference type="Google" id="ProtNLM"/>
    </source>
</evidence>
<dbReference type="PANTHER" id="PTHR45629:SF7">
    <property type="entry name" value="DNA EXCISION REPAIR PROTEIN ERCC-6-RELATED"/>
    <property type="match status" value="1"/>
</dbReference>
<dbReference type="EMBL" id="JAJVCZ030000005">
    <property type="protein sequence ID" value="KAL0259888.1"/>
    <property type="molecule type" value="Genomic_DNA"/>
</dbReference>
<comment type="caution">
    <text evidence="2">The sequence shown here is derived from an EMBL/GenBank/DDBJ whole genome shotgun (WGS) entry which is preliminary data.</text>
</comment>
<gene>
    <name evidence="2" type="ORF">SLS55_005629</name>
</gene>
<dbReference type="InterPro" id="IPR038718">
    <property type="entry name" value="SNF2-like_sf"/>
</dbReference>
<dbReference type="PANTHER" id="PTHR45629">
    <property type="entry name" value="SNF2/RAD54 FAMILY MEMBER"/>
    <property type="match status" value="1"/>
</dbReference>
<evidence type="ECO:0000313" key="3">
    <source>
        <dbReference type="Proteomes" id="UP001430584"/>
    </source>
</evidence>
<feature type="region of interest" description="Disordered" evidence="1">
    <location>
        <begin position="106"/>
        <end position="161"/>
    </location>
</feature>
<accession>A0ABR3CGX7</accession>
<evidence type="ECO:0000313" key="2">
    <source>
        <dbReference type="EMBL" id="KAL0259888.1"/>
    </source>
</evidence>
<keyword evidence="3" id="KW-1185">Reference proteome</keyword>
<reference evidence="2 3" key="1">
    <citation type="submission" date="2024-02" db="EMBL/GenBank/DDBJ databases">
        <title>De novo assembly and annotation of 12 fungi associated with fruit tree decline syndrome in Ontario, Canada.</title>
        <authorList>
            <person name="Sulman M."/>
            <person name="Ellouze W."/>
            <person name="Ilyukhin E."/>
        </authorList>
    </citation>
    <scope>NUCLEOTIDE SEQUENCE [LARGE SCALE GENOMIC DNA]</scope>
    <source>
        <strain evidence="2 3">FDS-637</strain>
    </source>
</reference>
<proteinExistence type="predicted"/>
<feature type="compositionally biased region" description="Acidic residues" evidence="1">
    <location>
        <begin position="131"/>
        <end position="149"/>
    </location>
</feature>
<dbReference type="RefSeq" id="XP_066632917.1">
    <property type="nucleotide sequence ID" value="XM_066777075.1"/>
</dbReference>
<dbReference type="InterPro" id="IPR050496">
    <property type="entry name" value="SNF2_RAD54_helicase_repair"/>
</dbReference>
<dbReference type="Gene3D" id="3.40.50.10810">
    <property type="entry name" value="Tandem AAA-ATPase domain"/>
    <property type="match status" value="2"/>
</dbReference>
<dbReference type="Proteomes" id="UP001430584">
    <property type="component" value="Unassembled WGS sequence"/>
</dbReference>
<organism evidence="2 3">
    <name type="scientific">Diplodia seriata</name>
    <dbReference type="NCBI Taxonomy" id="420778"/>
    <lineage>
        <taxon>Eukaryota</taxon>
        <taxon>Fungi</taxon>
        <taxon>Dikarya</taxon>
        <taxon>Ascomycota</taxon>
        <taxon>Pezizomycotina</taxon>
        <taxon>Dothideomycetes</taxon>
        <taxon>Dothideomycetes incertae sedis</taxon>
        <taxon>Botryosphaeriales</taxon>
        <taxon>Botryosphaeriaceae</taxon>
        <taxon>Diplodia</taxon>
    </lineage>
</organism>
<sequence length="671" mass="76375">MGTDQDRLNSFIIYVDETTAFVAPLLHRKAQGLDGCEVTHVTNLSFARLRYVVAQLAPHLERIVSFTREDERYGITQTIEDDDDLWAAFAIACRTGKSDIVISPGATDDQIESTSSQVHFEDESLRTVPENDQDDPFTLDGEDDREEEVNNNSTHEQDALEKMAEDRTVVEQYTAARGSAFCQFFGHESDRRWLNGDRQECRQVKLKSLKRPLHQHQAFAVFWMAERILGDGASGCILGEQMGLGKTAEVLVLWSRKFSDHASALCGYYSDKTPLTSCGVLTTYHSFKSQVETPLVNAGLSVEDQKRLWGIVVVDEFHEHNAAQLGPAKIVRGLEFNYQALILMSGTPYKNNKGSIKAWFRLLLHPVRDAKILEEISDACDEYDRILKAILDSGDSDKHNVDNSDQNPTDLVHAAGVLTKSCQPYIIRRLKSTKWFGYPCCDVPMPKPHDVALQESREAGHMVKIQMKKLFAQIQLQQQTEIKAWENLPLRQRNKTKRPSGVNSNLVRCTTRRMVQDGLFPSLSRLEAEGKIGYENETTLSSPRTIGHVRAQGWHRDPETSPHYKRIAEIVDHSVKIKELQRILDGLETYPDSNVPEKLAVVLFDPYSSWLVYLYMRTEGRAVQADVWRFRLQTALEEKIFLKMKQQAEAVTDEMTIDEMKDLFGYEPEEE</sequence>
<dbReference type="InterPro" id="IPR027417">
    <property type="entry name" value="P-loop_NTPase"/>
</dbReference>
<name>A0ABR3CGX7_9PEZI</name>